<keyword evidence="2" id="KW-1185">Reference proteome</keyword>
<protein>
    <submittedName>
        <fullName evidence="1">Uncharacterized protein</fullName>
    </submittedName>
</protein>
<dbReference type="Proteomes" id="UP001234297">
    <property type="component" value="Chromosome 2"/>
</dbReference>
<evidence type="ECO:0000313" key="2">
    <source>
        <dbReference type="Proteomes" id="UP001234297"/>
    </source>
</evidence>
<proteinExistence type="predicted"/>
<comment type="caution">
    <text evidence="1">The sequence shown here is derived from an EMBL/GenBank/DDBJ whole genome shotgun (WGS) entry which is preliminary data.</text>
</comment>
<sequence length="66" mass="6664">MTVGAVITIADGNLVVLGSEILSDVHENVILTPASGDSLLNGAFIGLNSDGSGSRRVFPNGAGYFS</sequence>
<reference evidence="1 2" key="1">
    <citation type="journal article" date="2022" name="Hortic Res">
        <title>A haplotype resolved chromosomal level avocado genome allows analysis of novel avocado genes.</title>
        <authorList>
            <person name="Nath O."/>
            <person name="Fletcher S.J."/>
            <person name="Hayward A."/>
            <person name="Shaw L.M."/>
            <person name="Masouleh A.K."/>
            <person name="Furtado A."/>
            <person name="Henry R.J."/>
            <person name="Mitter N."/>
        </authorList>
    </citation>
    <scope>NUCLEOTIDE SEQUENCE [LARGE SCALE GENOMIC DNA]</scope>
    <source>
        <strain evidence="2">cv. Hass</strain>
    </source>
</reference>
<name>A0ACC2MAW6_PERAE</name>
<dbReference type="EMBL" id="CM056810">
    <property type="protein sequence ID" value="KAJ8642766.1"/>
    <property type="molecule type" value="Genomic_DNA"/>
</dbReference>
<organism evidence="1 2">
    <name type="scientific">Persea americana</name>
    <name type="common">Avocado</name>
    <dbReference type="NCBI Taxonomy" id="3435"/>
    <lineage>
        <taxon>Eukaryota</taxon>
        <taxon>Viridiplantae</taxon>
        <taxon>Streptophyta</taxon>
        <taxon>Embryophyta</taxon>
        <taxon>Tracheophyta</taxon>
        <taxon>Spermatophyta</taxon>
        <taxon>Magnoliopsida</taxon>
        <taxon>Magnoliidae</taxon>
        <taxon>Laurales</taxon>
        <taxon>Lauraceae</taxon>
        <taxon>Persea</taxon>
    </lineage>
</organism>
<evidence type="ECO:0000313" key="1">
    <source>
        <dbReference type="EMBL" id="KAJ8642766.1"/>
    </source>
</evidence>
<accession>A0ACC2MAW6</accession>
<gene>
    <name evidence="1" type="ORF">MRB53_004514</name>
</gene>